<proteinExistence type="inferred from homology"/>
<dbReference type="InterPro" id="IPR036388">
    <property type="entry name" value="WH-like_DNA-bd_sf"/>
</dbReference>
<keyword evidence="2" id="KW-0805">Transcription regulation</keyword>
<dbReference type="Proteomes" id="UP000270626">
    <property type="component" value="Unassembled WGS sequence"/>
</dbReference>
<dbReference type="FunFam" id="1.10.10.10:FF:000427">
    <property type="entry name" value="RNA polymerase sigma factor"/>
    <property type="match status" value="1"/>
</dbReference>
<protein>
    <submittedName>
        <fullName evidence="7">RNA polymerase sigma-70 factor (ECF subfamily)</fullName>
    </submittedName>
</protein>
<dbReference type="InterPro" id="IPR013324">
    <property type="entry name" value="RNA_pol_sigma_r3/r4-like"/>
</dbReference>
<evidence type="ECO:0000313" key="7">
    <source>
        <dbReference type="EMBL" id="RKT59277.1"/>
    </source>
</evidence>
<evidence type="ECO:0000259" key="5">
    <source>
        <dbReference type="Pfam" id="PF04542"/>
    </source>
</evidence>
<dbReference type="InterPro" id="IPR039425">
    <property type="entry name" value="RNA_pol_sigma-70-like"/>
</dbReference>
<comment type="similarity">
    <text evidence="1">Belongs to the sigma-70 factor family. ECF subfamily.</text>
</comment>
<dbReference type="NCBIfam" id="NF008889">
    <property type="entry name" value="PRK11924.1-1"/>
    <property type="match status" value="1"/>
</dbReference>
<dbReference type="NCBIfam" id="NF009180">
    <property type="entry name" value="PRK12528.1"/>
    <property type="match status" value="1"/>
</dbReference>
<name>A0A495WDJ1_9RHOO</name>
<evidence type="ECO:0000313" key="8">
    <source>
        <dbReference type="Proteomes" id="UP000270626"/>
    </source>
</evidence>
<sequence length="168" mass="18617">MALAAPSDPLHTLYSEHHGWLHGWLRRKLGCREDAADLAQDTFLRLLARPPAELELREPRAFLTTIAHGLMVNHVRRRDLERAYLAALAAQPAATAPSPEERALILDSLLAIDALLDGLPTKARQAFLMSQLEGLKYAEIAERLGVSLSMVKKYMLQAMTHCMGIAEA</sequence>
<dbReference type="Gene3D" id="1.10.10.10">
    <property type="entry name" value="Winged helix-like DNA-binding domain superfamily/Winged helix DNA-binding domain"/>
    <property type="match status" value="1"/>
</dbReference>
<dbReference type="PANTHER" id="PTHR43133:SF63">
    <property type="entry name" value="RNA POLYMERASE SIGMA FACTOR FECI-RELATED"/>
    <property type="match status" value="1"/>
</dbReference>
<dbReference type="OrthoDB" id="9797134at2"/>
<reference evidence="7 8" key="1">
    <citation type="submission" date="2018-10" db="EMBL/GenBank/DDBJ databases">
        <title>Genomic Encyclopedia of Type Strains, Phase IV (KMG-IV): sequencing the most valuable type-strain genomes for metagenomic binning, comparative biology and taxonomic classification.</title>
        <authorList>
            <person name="Goeker M."/>
        </authorList>
    </citation>
    <scope>NUCLEOTIDE SEQUENCE [LARGE SCALE GENOMIC DNA]</scope>
    <source>
        <strain evidence="7 8">DSM 23841</strain>
    </source>
</reference>
<dbReference type="InterPro" id="IPR013249">
    <property type="entry name" value="RNA_pol_sigma70_r4_t2"/>
</dbReference>
<dbReference type="NCBIfam" id="TIGR02937">
    <property type="entry name" value="sigma70-ECF"/>
    <property type="match status" value="1"/>
</dbReference>
<keyword evidence="4" id="KW-0804">Transcription</keyword>
<evidence type="ECO:0000256" key="3">
    <source>
        <dbReference type="ARBA" id="ARBA00023082"/>
    </source>
</evidence>
<evidence type="ECO:0000256" key="1">
    <source>
        <dbReference type="ARBA" id="ARBA00010641"/>
    </source>
</evidence>
<dbReference type="InterPro" id="IPR013325">
    <property type="entry name" value="RNA_pol_sigma_r2"/>
</dbReference>
<gene>
    <name evidence="7" type="ORF">DFR40_1161</name>
</gene>
<evidence type="ECO:0000259" key="6">
    <source>
        <dbReference type="Pfam" id="PF08281"/>
    </source>
</evidence>
<dbReference type="GO" id="GO:0003677">
    <property type="term" value="F:DNA binding"/>
    <property type="evidence" value="ECO:0007669"/>
    <property type="project" value="InterPro"/>
</dbReference>
<evidence type="ECO:0000256" key="2">
    <source>
        <dbReference type="ARBA" id="ARBA00023015"/>
    </source>
</evidence>
<dbReference type="SUPFAM" id="SSF88946">
    <property type="entry name" value="Sigma2 domain of RNA polymerase sigma factors"/>
    <property type="match status" value="1"/>
</dbReference>
<dbReference type="GO" id="GO:0006352">
    <property type="term" value="P:DNA-templated transcription initiation"/>
    <property type="evidence" value="ECO:0007669"/>
    <property type="project" value="InterPro"/>
</dbReference>
<feature type="domain" description="RNA polymerase sigma factor 70 region 4 type 2" evidence="6">
    <location>
        <begin position="110"/>
        <end position="162"/>
    </location>
</feature>
<dbReference type="Pfam" id="PF04542">
    <property type="entry name" value="Sigma70_r2"/>
    <property type="match status" value="1"/>
</dbReference>
<dbReference type="GO" id="GO:0016987">
    <property type="term" value="F:sigma factor activity"/>
    <property type="evidence" value="ECO:0007669"/>
    <property type="project" value="UniProtKB-KW"/>
</dbReference>
<dbReference type="PANTHER" id="PTHR43133">
    <property type="entry name" value="RNA POLYMERASE ECF-TYPE SIGMA FACTO"/>
    <property type="match status" value="1"/>
</dbReference>
<feature type="domain" description="RNA polymerase sigma-70 region 2" evidence="5">
    <location>
        <begin position="13"/>
        <end position="79"/>
    </location>
</feature>
<keyword evidence="3" id="KW-0731">Sigma factor</keyword>
<dbReference type="RefSeq" id="WP_121457531.1">
    <property type="nucleotide sequence ID" value="NZ_JAANMQ010000002.1"/>
</dbReference>
<dbReference type="Gene3D" id="1.10.1740.10">
    <property type="match status" value="1"/>
</dbReference>
<comment type="caution">
    <text evidence="7">The sequence shown here is derived from an EMBL/GenBank/DDBJ whole genome shotgun (WGS) entry which is preliminary data.</text>
</comment>
<dbReference type="EMBL" id="RBXP01000013">
    <property type="protein sequence ID" value="RKT59277.1"/>
    <property type="molecule type" value="Genomic_DNA"/>
</dbReference>
<dbReference type="InterPro" id="IPR007627">
    <property type="entry name" value="RNA_pol_sigma70_r2"/>
</dbReference>
<dbReference type="FunFam" id="1.10.1740.10:FF:000009">
    <property type="entry name" value="RNA polymerase sigma factor"/>
    <property type="match status" value="1"/>
</dbReference>
<dbReference type="Pfam" id="PF08281">
    <property type="entry name" value="Sigma70_r4_2"/>
    <property type="match status" value="1"/>
</dbReference>
<organism evidence="7 8">
    <name type="scientific">Azonexus fungiphilus</name>
    <dbReference type="NCBI Taxonomy" id="146940"/>
    <lineage>
        <taxon>Bacteria</taxon>
        <taxon>Pseudomonadati</taxon>
        <taxon>Pseudomonadota</taxon>
        <taxon>Betaproteobacteria</taxon>
        <taxon>Rhodocyclales</taxon>
        <taxon>Azonexaceae</taxon>
        <taxon>Azonexus</taxon>
    </lineage>
</organism>
<evidence type="ECO:0000256" key="4">
    <source>
        <dbReference type="ARBA" id="ARBA00023163"/>
    </source>
</evidence>
<accession>A0A495WDJ1</accession>
<dbReference type="SUPFAM" id="SSF88659">
    <property type="entry name" value="Sigma3 and sigma4 domains of RNA polymerase sigma factors"/>
    <property type="match status" value="1"/>
</dbReference>
<dbReference type="InterPro" id="IPR014284">
    <property type="entry name" value="RNA_pol_sigma-70_dom"/>
</dbReference>
<keyword evidence="8" id="KW-1185">Reference proteome</keyword>
<dbReference type="NCBIfam" id="NF007232">
    <property type="entry name" value="PRK09651.1"/>
    <property type="match status" value="1"/>
</dbReference>
<dbReference type="AlphaFoldDB" id="A0A495WDJ1"/>